<dbReference type="InterPro" id="IPR017907">
    <property type="entry name" value="Znf_RING_CS"/>
</dbReference>
<evidence type="ECO:0000256" key="1">
    <source>
        <dbReference type="ARBA" id="ARBA00022723"/>
    </source>
</evidence>
<comment type="caution">
    <text evidence="6">The sequence shown here is derived from an EMBL/GenBank/DDBJ whole genome shotgun (WGS) entry which is preliminary data.</text>
</comment>
<dbReference type="AlphaFoldDB" id="A0A177EEJ6"/>
<name>A0A177EEJ6_9MICR</name>
<keyword evidence="7" id="KW-1185">Reference proteome</keyword>
<dbReference type="GeneID" id="93648069"/>
<reference evidence="6 7" key="1">
    <citation type="submission" date="2016-02" db="EMBL/GenBank/DDBJ databases">
        <title>Discovery of a natural microsporidian pathogen with a broad tissue tropism in Caenorhabditis elegans.</title>
        <authorList>
            <person name="Luallen R.J."/>
            <person name="Reinke A.W."/>
            <person name="Tong L."/>
            <person name="Botts M.R."/>
            <person name="Felix M.-A."/>
            <person name="Troemel E.R."/>
        </authorList>
    </citation>
    <scope>NUCLEOTIDE SEQUENCE [LARGE SCALE GENOMIC DNA]</scope>
    <source>
        <strain evidence="6 7">JUm2807</strain>
    </source>
</reference>
<dbReference type="InterPro" id="IPR013083">
    <property type="entry name" value="Znf_RING/FYVE/PHD"/>
</dbReference>
<evidence type="ECO:0000256" key="3">
    <source>
        <dbReference type="ARBA" id="ARBA00022833"/>
    </source>
</evidence>
<evidence type="ECO:0000259" key="5">
    <source>
        <dbReference type="PROSITE" id="PS50089"/>
    </source>
</evidence>
<evidence type="ECO:0000256" key="4">
    <source>
        <dbReference type="PROSITE-ProRule" id="PRU00175"/>
    </source>
</evidence>
<dbReference type="GO" id="GO:0008270">
    <property type="term" value="F:zinc ion binding"/>
    <property type="evidence" value="ECO:0007669"/>
    <property type="project" value="UniProtKB-KW"/>
</dbReference>
<dbReference type="SUPFAM" id="SSF57850">
    <property type="entry name" value="RING/U-box"/>
    <property type="match status" value="1"/>
</dbReference>
<evidence type="ECO:0000313" key="7">
    <source>
        <dbReference type="Proteomes" id="UP000185944"/>
    </source>
</evidence>
<evidence type="ECO:0000256" key="2">
    <source>
        <dbReference type="ARBA" id="ARBA00022771"/>
    </source>
</evidence>
<organism evidence="6 7">
    <name type="scientific">Nematocida displodere</name>
    <dbReference type="NCBI Taxonomy" id="1805483"/>
    <lineage>
        <taxon>Eukaryota</taxon>
        <taxon>Fungi</taxon>
        <taxon>Fungi incertae sedis</taxon>
        <taxon>Microsporidia</taxon>
        <taxon>Nematocida</taxon>
    </lineage>
</organism>
<sequence length="645" mass="72395">MKRESLSRGEKKGKATSQWAALLGLIWALGVLCGGEASSEMAEAGSLPHGRLSLEQADNLPRSAAIDADRKVDAIAYKLNQLQRLVQVFSDATPGLELVLQNQSAQVIESVLKIVSCFRIDLDRYTPDNQKYDFMRLPLQKIHVTKSGEYSSSEADGHKLVQIINSFRNLDIETFEISNLDQPITYPAIKIPRHCKMFIQKVVFDKVSSGVIDLFLTKFGFFNGTELFIENSSIENLQCLNNLYITHYPNRPVATGLSLINLPRITDFHSECFDNIDVIKYIVFRNLGSGVFHMIDSNLTGFVCFLVSTFIKSFTLPMCIFNILWNSQDIEGFPIFAIATIIIEDMENEKIDSPLQYYESSAFYNTFTATVVLNFRPTARLTATDLDYLLTWVGLGFICIRKVVINAPNWEALQASAQAKSQWSFSMPLLEELRIGEKQAKLTYAWKEPAEAHTLPELTENTRNPENPENPNTIYFIPLAKYTDWVSGKMFADLTPTAAKLLPKNRQERDPTFRCPVCLCTEQDLRLENKAPGVDLLACGHMLCFECLSTMVGLEPCPGGTASLCTMVCPLCRMDVTPSIFAGAIQKPEERIRVVNIPINKYMLTNCLVKKYLAVEFEGCLAQLLKEKELLPISLSTRLTGAAPF</sequence>
<protein>
    <recommendedName>
        <fullName evidence="5">RING-type domain-containing protein</fullName>
    </recommendedName>
</protein>
<evidence type="ECO:0000313" key="6">
    <source>
        <dbReference type="EMBL" id="OAG30136.1"/>
    </source>
</evidence>
<accession>A0A177EEJ6</accession>
<dbReference type="RefSeq" id="XP_067544611.1">
    <property type="nucleotide sequence ID" value="XM_067689137.1"/>
</dbReference>
<proteinExistence type="predicted"/>
<feature type="domain" description="RING-type" evidence="5">
    <location>
        <begin position="515"/>
        <end position="573"/>
    </location>
</feature>
<dbReference type="Gene3D" id="3.30.40.10">
    <property type="entry name" value="Zinc/RING finger domain, C3HC4 (zinc finger)"/>
    <property type="match status" value="1"/>
</dbReference>
<dbReference type="PROSITE" id="PS00518">
    <property type="entry name" value="ZF_RING_1"/>
    <property type="match status" value="1"/>
</dbReference>
<keyword evidence="2 4" id="KW-0863">Zinc-finger</keyword>
<gene>
    <name evidence="6" type="ORF">NEDG_01719</name>
</gene>
<dbReference type="VEuPathDB" id="MicrosporidiaDB:NEDG_01719"/>
<keyword evidence="1" id="KW-0479">Metal-binding</keyword>
<dbReference type="EMBL" id="LTDL01000037">
    <property type="protein sequence ID" value="OAG30136.1"/>
    <property type="molecule type" value="Genomic_DNA"/>
</dbReference>
<dbReference type="InterPro" id="IPR001841">
    <property type="entry name" value="Znf_RING"/>
</dbReference>
<keyword evidence="3" id="KW-0862">Zinc</keyword>
<dbReference type="PROSITE" id="PS50089">
    <property type="entry name" value="ZF_RING_2"/>
    <property type="match status" value="1"/>
</dbReference>
<dbReference type="Proteomes" id="UP000185944">
    <property type="component" value="Unassembled WGS sequence"/>
</dbReference>
<dbReference type="OrthoDB" id="6270329at2759"/>